<dbReference type="InterPro" id="IPR005122">
    <property type="entry name" value="Uracil-DNA_glycosylase-like"/>
</dbReference>
<dbReference type="PANTHER" id="PTHR12159">
    <property type="entry name" value="G/T AND G/U MISMATCH-SPECIFIC DNA GLYCOSYLASE"/>
    <property type="match status" value="1"/>
</dbReference>
<sequence length="179" mass="21018">MENFMAFISKYEYKSVVTKDRHTSSTKKYPELLPLPEYIKDDLNLLFIGINPGIQSSLKQHYYANPINHFWKCIYESGLVPEKVDCTKEEHLLHKYSIGMINYIERPSRSVSEISQQEFNSGRQRIERLLNRYKPKVICFNGKKPYLSFFNSQKADYGQQDKGVFDAFHKSSSEKISKK</sequence>
<dbReference type="Gene3D" id="3.40.470.10">
    <property type="entry name" value="Uracil-DNA glycosylase-like domain"/>
    <property type="match status" value="1"/>
</dbReference>
<keyword evidence="3" id="KW-0234">DNA repair</keyword>
<evidence type="ECO:0000256" key="2">
    <source>
        <dbReference type="ARBA" id="ARBA00022801"/>
    </source>
</evidence>
<dbReference type="GO" id="GO:0006285">
    <property type="term" value="P:base-excision repair, AP site formation"/>
    <property type="evidence" value="ECO:0007669"/>
    <property type="project" value="InterPro"/>
</dbReference>
<organism evidence="5 6">
    <name type="scientific">Rozella allomycis (strain CSF55)</name>
    <dbReference type="NCBI Taxonomy" id="988480"/>
    <lineage>
        <taxon>Eukaryota</taxon>
        <taxon>Fungi</taxon>
        <taxon>Fungi incertae sedis</taxon>
        <taxon>Cryptomycota</taxon>
        <taxon>Cryptomycota incertae sedis</taxon>
        <taxon>Rozella</taxon>
    </lineage>
</organism>
<evidence type="ECO:0000313" key="5">
    <source>
        <dbReference type="EMBL" id="RKP20168.1"/>
    </source>
</evidence>
<feature type="domain" description="Uracil-DNA glycosylase-like" evidence="4">
    <location>
        <begin position="37"/>
        <end position="171"/>
    </location>
</feature>
<dbReference type="InterPro" id="IPR015637">
    <property type="entry name" value="MUG/TDG"/>
</dbReference>
<dbReference type="InterPro" id="IPR036895">
    <property type="entry name" value="Uracil-DNA_glycosylase-like_sf"/>
</dbReference>
<evidence type="ECO:0000259" key="4">
    <source>
        <dbReference type="Pfam" id="PF03167"/>
    </source>
</evidence>
<dbReference type="SUPFAM" id="SSF52141">
    <property type="entry name" value="Uracil-DNA glycosylase-like"/>
    <property type="match status" value="1"/>
</dbReference>
<dbReference type="CDD" id="cd10028">
    <property type="entry name" value="UDG-F2_TDG_MUG"/>
    <property type="match status" value="1"/>
</dbReference>
<dbReference type="Proteomes" id="UP000281549">
    <property type="component" value="Unassembled WGS sequence"/>
</dbReference>
<evidence type="ECO:0000313" key="6">
    <source>
        <dbReference type="Proteomes" id="UP000281549"/>
    </source>
</evidence>
<keyword evidence="1" id="KW-0227">DNA damage</keyword>
<dbReference type="AlphaFoldDB" id="A0A4P9YL18"/>
<proteinExistence type="predicted"/>
<gene>
    <name evidence="5" type="ORF">ROZALSC1DRAFT_28317</name>
</gene>
<dbReference type="EMBL" id="ML005102">
    <property type="protein sequence ID" value="RKP20168.1"/>
    <property type="molecule type" value="Genomic_DNA"/>
</dbReference>
<dbReference type="GO" id="GO:0004844">
    <property type="term" value="F:uracil DNA N-glycosylase activity"/>
    <property type="evidence" value="ECO:0007669"/>
    <property type="project" value="TreeGrafter"/>
</dbReference>
<reference evidence="6" key="1">
    <citation type="journal article" date="2018" name="Nat. Microbiol.">
        <title>Leveraging single-cell genomics to expand the fungal tree of life.</title>
        <authorList>
            <person name="Ahrendt S.R."/>
            <person name="Quandt C.A."/>
            <person name="Ciobanu D."/>
            <person name="Clum A."/>
            <person name="Salamov A."/>
            <person name="Andreopoulos B."/>
            <person name="Cheng J.F."/>
            <person name="Woyke T."/>
            <person name="Pelin A."/>
            <person name="Henrissat B."/>
            <person name="Reynolds N.K."/>
            <person name="Benny G.L."/>
            <person name="Smith M.E."/>
            <person name="James T.Y."/>
            <person name="Grigoriev I.V."/>
        </authorList>
    </citation>
    <scope>NUCLEOTIDE SEQUENCE [LARGE SCALE GENOMIC DNA]</scope>
    <source>
        <strain evidence="6">CSF55</strain>
    </source>
</reference>
<dbReference type="Pfam" id="PF03167">
    <property type="entry name" value="UDG"/>
    <property type="match status" value="1"/>
</dbReference>
<protein>
    <submittedName>
        <fullName evidence="5">DNA glycosylase</fullName>
    </submittedName>
</protein>
<accession>A0A4P9YL18</accession>
<dbReference type="GO" id="GO:0008263">
    <property type="term" value="F:pyrimidine-specific mismatch base pair DNA N-glycosylase activity"/>
    <property type="evidence" value="ECO:0007669"/>
    <property type="project" value="TreeGrafter"/>
</dbReference>
<name>A0A4P9YL18_ROZAC</name>
<keyword evidence="2" id="KW-0378">Hydrolase</keyword>
<dbReference type="PANTHER" id="PTHR12159:SF9">
    <property type="entry name" value="G_T MISMATCH-SPECIFIC THYMINE DNA GLYCOSYLASE"/>
    <property type="match status" value="1"/>
</dbReference>
<evidence type="ECO:0000256" key="1">
    <source>
        <dbReference type="ARBA" id="ARBA00022763"/>
    </source>
</evidence>
<evidence type="ECO:0000256" key="3">
    <source>
        <dbReference type="ARBA" id="ARBA00023204"/>
    </source>
</evidence>